<dbReference type="GO" id="GO:0008270">
    <property type="term" value="F:zinc ion binding"/>
    <property type="evidence" value="ECO:0007669"/>
    <property type="project" value="UniProtKB-KW"/>
</dbReference>
<dbReference type="InterPro" id="IPR013830">
    <property type="entry name" value="SGNH_hydro"/>
</dbReference>
<comment type="caution">
    <text evidence="4">The sequence shown here is derived from an EMBL/GenBank/DDBJ whole genome shotgun (WGS) entry which is preliminary data.</text>
</comment>
<dbReference type="SMART" id="SM00343">
    <property type="entry name" value="ZnF_C2HC"/>
    <property type="match status" value="3"/>
</dbReference>
<dbReference type="InterPro" id="IPR036514">
    <property type="entry name" value="SGNH_hydro_sf"/>
</dbReference>
<proteinExistence type="predicted"/>
<dbReference type="Proteomes" id="UP000683360">
    <property type="component" value="Unassembled WGS sequence"/>
</dbReference>
<dbReference type="Pfam" id="PF00098">
    <property type="entry name" value="zf-CCHC"/>
    <property type="match status" value="1"/>
</dbReference>
<dbReference type="GO" id="GO:0003690">
    <property type="term" value="F:double-stranded DNA binding"/>
    <property type="evidence" value="ECO:0007669"/>
    <property type="project" value="InterPro"/>
</dbReference>
<dbReference type="PROSITE" id="PS50158">
    <property type="entry name" value="ZF_CCHC"/>
    <property type="match status" value="1"/>
</dbReference>
<dbReference type="OrthoDB" id="5870588at2759"/>
<dbReference type="AlphaFoldDB" id="A0A8S3UGI2"/>
<dbReference type="InterPro" id="IPR036875">
    <property type="entry name" value="Znf_CCHC_sf"/>
</dbReference>
<evidence type="ECO:0000256" key="2">
    <source>
        <dbReference type="SAM" id="MobiDB-lite"/>
    </source>
</evidence>
<keyword evidence="5" id="KW-1185">Reference proteome</keyword>
<protein>
    <submittedName>
        <fullName evidence="4">CNBP</fullName>
    </submittedName>
</protein>
<keyword evidence="1" id="KW-0479">Metal-binding</keyword>
<gene>
    <name evidence="4" type="ORF">MEDL_53609</name>
</gene>
<keyword evidence="1" id="KW-0862">Zinc</keyword>
<dbReference type="Gene3D" id="4.10.60.10">
    <property type="entry name" value="Zinc finger, CCHC-type"/>
    <property type="match status" value="1"/>
</dbReference>
<reference evidence="4" key="1">
    <citation type="submission" date="2021-03" db="EMBL/GenBank/DDBJ databases">
        <authorList>
            <person name="Bekaert M."/>
        </authorList>
    </citation>
    <scope>NUCLEOTIDE SEQUENCE</scope>
</reference>
<evidence type="ECO:0000256" key="1">
    <source>
        <dbReference type="PROSITE-ProRule" id="PRU00047"/>
    </source>
</evidence>
<keyword evidence="1" id="KW-0863">Zinc-finger</keyword>
<dbReference type="Gene3D" id="3.40.50.1110">
    <property type="entry name" value="SGNH hydrolase"/>
    <property type="match status" value="1"/>
</dbReference>
<feature type="region of interest" description="Disordered" evidence="2">
    <location>
        <begin position="455"/>
        <end position="497"/>
    </location>
</feature>
<dbReference type="InterPro" id="IPR042509">
    <property type="entry name" value="ZCCHC3"/>
</dbReference>
<dbReference type="SUPFAM" id="SSF52266">
    <property type="entry name" value="SGNH hydrolase"/>
    <property type="match status" value="1"/>
</dbReference>
<dbReference type="InterPro" id="IPR001878">
    <property type="entry name" value="Znf_CCHC"/>
</dbReference>
<evidence type="ECO:0000313" key="5">
    <source>
        <dbReference type="Proteomes" id="UP000683360"/>
    </source>
</evidence>
<name>A0A8S3UGI2_MYTED</name>
<accession>A0A8S3UGI2</accession>
<sequence length="497" mass="55841">MANIQRTLSVHFYTRGFKGITHDEIIKELEKQIDLESVKSIQLTEKSCVVTLSDIDAKERLVQCDLTIKNRTVKFIEVDNTITNITIKDLPYELNDCYLATQMLQYGKVVPGSVKRGYIRGKNIENGSRYIQIINCAPTIPNKTTFGRYDVRMFADNGRTECIHCKQRNHPSYACKDKPDHSKRCYNCSEIGHFARDCLNESKCSFCKKSGHVRNDCADFKHHTMIKSYGNYASEILEGREAQENDKNESQSINPLVATNHLQTPNTYHTKSKGTNVMLGASNCLRVGKFEDNLINASINGATLEKIDQCLGAAFENHRVKSNGSNVGKVIISLGTNDLSKNKHDSDQVNVYATQAIVKVKQAFPNADIGVCGIIPRKGNSNHIHTVNETATHVNKFLEKLCLKDEVLTYIDVDNIFIKNGNVVKAFYEKTDASGVHITAQTIRVKLREFLHPKMSPIQNTPRPCDTKRKLSDISLTPMSAEKDIKQSKSGSPDDYE</sequence>
<dbReference type="GO" id="GO:0003723">
    <property type="term" value="F:RNA binding"/>
    <property type="evidence" value="ECO:0007669"/>
    <property type="project" value="InterPro"/>
</dbReference>
<dbReference type="Pfam" id="PF13472">
    <property type="entry name" value="Lipase_GDSL_2"/>
    <property type="match status" value="1"/>
</dbReference>
<dbReference type="PANTHER" id="PTHR22639">
    <property type="entry name" value="GAG-RELATED PROTEIN"/>
    <property type="match status" value="1"/>
</dbReference>
<evidence type="ECO:0000313" key="4">
    <source>
        <dbReference type="EMBL" id="CAG2241403.1"/>
    </source>
</evidence>
<organism evidence="4 5">
    <name type="scientific">Mytilus edulis</name>
    <name type="common">Blue mussel</name>
    <dbReference type="NCBI Taxonomy" id="6550"/>
    <lineage>
        <taxon>Eukaryota</taxon>
        <taxon>Metazoa</taxon>
        <taxon>Spiralia</taxon>
        <taxon>Lophotrochozoa</taxon>
        <taxon>Mollusca</taxon>
        <taxon>Bivalvia</taxon>
        <taxon>Autobranchia</taxon>
        <taxon>Pteriomorphia</taxon>
        <taxon>Mytilida</taxon>
        <taxon>Mytiloidea</taxon>
        <taxon>Mytilidae</taxon>
        <taxon>Mytilinae</taxon>
        <taxon>Mytilus</taxon>
    </lineage>
</organism>
<dbReference type="GO" id="GO:0002218">
    <property type="term" value="P:activation of innate immune response"/>
    <property type="evidence" value="ECO:0007669"/>
    <property type="project" value="InterPro"/>
</dbReference>
<dbReference type="PANTHER" id="PTHR22639:SF3">
    <property type="entry name" value="ZINC FINGER CCHC DOMAIN-CONTAINING PROTEIN 3"/>
    <property type="match status" value="1"/>
</dbReference>
<dbReference type="EMBL" id="CAJPWZ010002585">
    <property type="protein sequence ID" value="CAG2241403.1"/>
    <property type="molecule type" value="Genomic_DNA"/>
</dbReference>
<dbReference type="SUPFAM" id="SSF57756">
    <property type="entry name" value="Retrovirus zinc finger-like domains"/>
    <property type="match status" value="1"/>
</dbReference>
<feature type="domain" description="CCHC-type" evidence="3">
    <location>
        <begin position="184"/>
        <end position="198"/>
    </location>
</feature>
<evidence type="ECO:0000259" key="3">
    <source>
        <dbReference type="PROSITE" id="PS50158"/>
    </source>
</evidence>